<dbReference type="Proteomes" id="UP000003163">
    <property type="component" value="Unassembled WGS sequence"/>
</dbReference>
<dbReference type="InterPro" id="IPR030379">
    <property type="entry name" value="G_SEPTIN_dom"/>
</dbReference>
<dbReference type="EMBL" id="AFBI03000030">
    <property type="protein sequence ID" value="EJW03790.1"/>
    <property type="molecule type" value="Genomic_DNA"/>
</dbReference>
<keyword evidence="1" id="KW-0547">Nucleotide-binding</keyword>
<dbReference type="SUPFAM" id="SSF52540">
    <property type="entry name" value="P-loop containing nucleoside triphosphate hydrolases"/>
    <property type="match status" value="1"/>
</dbReference>
<name>J9DMG4_EDHAE</name>
<protein>
    <recommendedName>
        <fullName evidence="2">Septin-type G domain-containing protein</fullName>
    </recommendedName>
</protein>
<reference evidence="4" key="2">
    <citation type="submission" date="2015-07" db="EMBL/GenBank/DDBJ databases">
        <title>Contrasting host-pathogen interactions and genome evolution in two generalist and specialist microsporidian pathogens of mosquitoes.</title>
        <authorList>
            <consortium name="The Broad Institute Genomics Platform"/>
            <consortium name="The Broad Institute Genome Sequencing Center for Infectious Disease"/>
            <person name="Cuomo C.A."/>
            <person name="Sanscrainte N.D."/>
            <person name="Goldberg J.M."/>
            <person name="Heiman D."/>
            <person name="Young S."/>
            <person name="Zeng Q."/>
            <person name="Becnel J.J."/>
            <person name="Birren B.W."/>
        </authorList>
    </citation>
    <scope>NUCLEOTIDE SEQUENCE [LARGE SCALE GENOMIC DNA]</scope>
    <source>
        <strain evidence="4">USNM 41457</strain>
    </source>
</reference>
<dbReference type="GO" id="GO:0005525">
    <property type="term" value="F:GTP binding"/>
    <property type="evidence" value="ECO:0007669"/>
    <property type="project" value="UniProtKB-KW"/>
</dbReference>
<proteinExistence type="inferred from homology"/>
<comment type="similarity">
    <text evidence="1">Belongs to the TRAFAC class TrmE-Era-EngA-EngB-Septin-like GTPase superfamily. Septin GTPase family.</text>
</comment>
<dbReference type="Gene3D" id="3.40.50.300">
    <property type="entry name" value="P-loop containing nucleotide triphosphate hydrolases"/>
    <property type="match status" value="1"/>
</dbReference>
<dbReference type="VEuPathDB" id="MicrosporidiaDB:EDEG_01919"/>
<dbReference type="STRING" id="1003232.J9DMG4"/>
<evidence type="ECO:0000259" key="2">
    <source>
        <dbReference type="PROSITE" id="PS51719"/>
    </source>
</evidence>
<dbReference type="AlphaFoldDB" id="J9DMG4"/>
<evidence type="ECO:0000313" key="3">
    <source>
        <dbReference type="EMBL" id="EJW03790.1"/>
    </source>
</evidence>
<feature type="domain" description="Septin-type G" evidence="2">
    <location>
        <begin position="20"/>
        <end position="309"/>
    </location>
</feature>
<dbReference type="InterPro" id="IPR027417">
    <property type="entry name" value="P-loop_NTPase"/>
</dbReference>
<comment type="caution">
    <text evidence="3">The sequence shown here is derived from an EMBL/GenBank/DDBJ whole genome shotgun (WGS) entry which is preliminary data.</text>
</comment>
<dbReference type="HOGENOM" id="CLU_017718_8_0_1"/>
<dbReference type="InParanoid" id="J9DMG4"/>
<evidence type="ECO:0000256" key="1">
    <source>
        <dbReference type="RuleBase" id="RU004560"/>
    </source>
</evidence>
<accession>J9DMG4</accession>
<dbReference type="OrthoDB" id="416553at2759"/>
<reference evidence="3 4" key="1">
    <citation type="submission" date="2011-08" db="EMBL/GenBank/DDBJ databases">
        <authorList>
            <person name="Liu Z.J."/>
            <person name="Shi F.L."/>
            <person name="Lu J.Q."/>
            <person name="Li M."/>
            <person name="Wang Z.L."/>
        </authorList>
    </citation>
    <scope>NUCLEOTIDE SEQUENCE [LARGE SCALE GENOMIC DNA]</scope>
    <source>
        <strain evidence="3 4">USNM 41457</strain>
    </source>
</reference>
<keyword evidence="1" id="KW-0342">GTP-binding</keyword>
<dbReference type="PANTHER" id="PTHR18884">
    <property type="entry name" value="SEPTIN"/>
    <property type="match status" value="1"/>
</dbReference>
<evidence type="ECO:0000313" key="4">
    <source>
        <dbReference type="Proteomes" id="UP000003163"/>
    </source>
</evidence>
<dbReference type="PROSITE" id="PS51719">
    <property type="entry name" value="G_SEPTIN"/>
    <property type="match status" value="1"/>
</dbReference>
<sequence>MNGFGLNLLKEQNHRFQMKNGHNYNIMIVGKRGVGKTSFINNLFGIKFLPYSPFDTSEQDNLTEIMFLLPYAPYEVIQKSSEITPEYYKNCLLNFQVTKGKFKSCNYNINVTVTEVDGVGDALNNEKCCEPIVKYIGDSFENYEKQKINNTVIVKNDKRIHICIFMFEANTIPLKATDYHILRTLAPHCTVIPVIVLNCAYQENSIHKIYQMINEDFLKNEIKIGEVVRFEHSSDHNEMFPFFLVSKRLRKLKSWATPLTEEKLSFSKKILKEELSRLRQVFLGKKIFDFIDFTNYHQKIYENRSLMKKIITQPDSFSEERNIIEEFFFEIRAIEKKKLYEKSVLVSKKMELERLLAELYKNYN</sequence>
<organism evidence="3 4">
    <name type="scientific">Edhazardia aedis (strain USNM 41457)</name>
    <name type="common">Microsporidian parasite</name>
    <dbReference type="NCBI Taxonomy" id="1003232"/>
    <lineage>
        <taxon>Eukaryota</taxon>
        <taxon>Fungi</taxon>
        <taxon>Fungi incertae sedis</taxon>
        <taxon>Microsporidia</taxon>
        <taxon>Edhazardia</taxon>
    </lineage>
</organism>
<gene>
    <name evidence="3" type="ORF">EDEG_01919</name>
</gene>
<dbReference type="Pfam" id="PF00735">
    <property type="entry name" value="Septin"/>
    <property type="match status" value="1"/>
</dbReference>
<keyword evidence="4" id="KW-1185">Reference proteome</keyword>